<evidence type="ECO:0000313" key="6">
    <source>
        <dbReference type="Proteomes" id="UP000694228"/>
    </source>
</evidence>
<dbReference type="AlphaFoldDB" id="A0A8F5ZFZ3"/>
<evidence type="ECO:0000256" key="1">
    <source>
        <dbReference type="ARBA" id="ARBA00022670"/>
    </source>
</evidence>
<dbReference type="OrthoDB" id="386246at2157"/>
<reference evidence="5 6" key="1">
    <citation type="submission" date="2021-06" db="EMBL/GenBank/DDBJ databases">
        <title>Complete genome sequence of the secondary alcohol utilizing methanogen Methanospirillum hungatei strain GP1.</title>
        <authorList>
            <person name="Day L.A."/>
            <person name="Costa K.C."/>
        </authorList>
    </citation>
    <scope>NUCLEOTIDE SEQUENCE [LARGE SCALE GENOMIC DNA]</scope>
    <source>
        <strain evidence="5 6">GP1</strain>
    </source>
</reference>
<feature type="domain" description="Peptidase S8/S53" evidence="4">
    <location>
        <begin position="254"/>
        <end position="612"/>
    </location>
</feature>
<dbReference type="InterPro" id="IPR034074">
    <property type="entry name" value="Y4bN_pept_dom"/>
</dbReference>
<evidence type="ECO:0000256" key="2">
    <source>
        <dbReference type="ARBA" id="ARBA00022801"/>
    </source>
</evidence>
<organism evidence="5 6">
    <name type="scientific">Methanospirillum hungatei</name>
    <dbReference type="NCBI Taxonomy" id="2203"/>
    <lineage>
        <taxon>Archaea</taxon>
        <taxon>Methanobacteriati</taxon>
        <taxon>Methanobacteriota</taxon>
        <taxon>Stenosarchaea group</taxon>
        <taxon>Methanomicrobia</taxon>
        <taxon>Methanomicrobiales</taxon>
        <taxon>Methanospirillaceae</taxon>
        <taxon>Methanospirillum</taxon>
    </lineage>
</organism>
<dbReference type="GO" id="GO:0006508">
    <property type="term" value="P:proteolysis"/>
    <property type="evidence" value="ECO:0007669"/>
    <property type="project" value="UniProtKB-KW"/>
</dbReference>
<sequence length="803" mass="92076">MPEHLDLVHYRPLSKRRKGRPGIISTHINRNEFFAQINRDIESVRTHFNTDPNHIEGFPHLFELIVNQSSIHEQSFTTFLKRIDINVISPNPLKKGTWITSTTDISFSKFYKKCATYSQEENRYKEFGAIGNIRKISPEKKIGKKLQKNPLLTDSYEIIDIELWRLERAYLNKIIDKIKIYVLDRGGDFLDQFISETFALVKLRINKEIFSTLLQWDEICRIDRPNKPLLSLHTLPCSIKNLPVPKQLKEGSPSVLMIDSGVRSGHPLLINSIYHEYTCNTAVDPPIITETAGDSSGHGTEVAGIILYGDLYESHRSENYSPVCRLISAKLPYSDTNGSLDEVSIEENSIFEKCLEYLITQILEKHPEIRLINCSFNLDNPDNYDETLDLDMTYDNHLSPLSALIDELSNKFDCIFVCSAGNSYPTDYPERYPDYLLGEYEDYNIRSPANSAYAVVVGSIAQEYSFYEGTPEKIMVKSNAGYPSPFTSIGPGYGKMIKPEFVHQGGDIIYSTIPDEEGEYALEDGVLVLEPNWITKGNFLGKDIGTSFSTPYITHYYSQLFAKFPSYSANLQKALLFSSADFPDELPTQYLKYKDSNTDKELSKLLHIYGYGKPSIQKALLSDDHSVVLKKVNSISLDHVQFYTIFLPSEFITTKGKRTISVSLVYNPPTNRNRIDYLGNMLSFRLFKNISVDDLRKSASFLNQDENEEDNETNALKKHEIELYPKTNLRKRSIHQKGIRKFQKKPDINPLYPLIVAVTAHNKWITNPRYKQDYAIVVRLTHQAEIPLYVSLREKNTVRVRIR</sequence>
<evidence type="ECO:0000259" key="4">
    <source>
        <dbReference type="Pfam" id="PF00082"/>
    </source>
</evidence>
<dbReference type="PANTHER" id="PTHR43806:SF11">
    <property type="entry name" value="CEREVISIN-RELATED"/>
    <property type="match status" value="1"/>
</dbReference>
<proteinExistence type="predicted"/>
<dbReference type="Pfam" id="PF00082">
    <property type="entry name" value="Peptidase_S8"/>
    <property type="match status" value="1"/>
</dbReference>
<accession>A0A8F5ZFZ3</accession>
<dbReference type="PANTHER" id="PTHR43806">
    <property type="entry name" value="PEPTIDASE S8"/>
    <property type="match status" value="1"/>
</dbReference>
<name>A0A8F5ZFZ3_METHU</name>
<keyword evidence="2" id="KW-0378">Hydrolase</keyword>
<dbReference type="Proteomes" id="UP000694228">
    <property type="component" value="Chromosome"/>
</dbReference>
<gene>
    <name evidence="5" type="ORF">KSK55_06635</name>
</gene>
<protein>
    <submittedName>
        <fullName evidence="5">S8 family peptidase</fullName>
    </submittedName>
</protein>
<dbReference type="InterPro" id="IPR050131">
    <property type="entry name" value="Peptidase_S8_subtilisin-like"/>
</dbReference>
<keyword evidence="1" id="KW-0645">Protease</keyword>
<dbReference type="GO" id="GO:0004252">
    <property type="term" value="F:serine-type endopeptidase activity"/>
    <property type="evidence" value="ECO:0007669"/>
    <property type="project" value="TreeGrafter"/>
</dbReference>
<evidence type="ECO:0000256" key="3">
    <source>
        <dbReference type="ARBA" id="ARBA00022825"/>
    </source>
</evidence>
<evidence type="ECO:0000313" key="5">
    <source>
        <dbReference type="EMBL" id="QXO96040.1"/>
    </source>
</evidence>
<dbReference type="EMBL" id="CP077107">
    <property type="protein sequence ID" value="QXO96040.1"/>
    <property type="molecule type" value="Genomic_DNA"/>
</dbReference>
<keyword evidence="3" id="KW-0720">Serine protease</keyword>
<dbReference type="InterPro" id="IPR000209">
    <property type="entry name" value="Peptidase_S8/S53_dom"/>
</dbReference>
<dbReference type="CDD" id="cd04847">
    <property type="entry name" value="Peptidases_S8_Subtilisin_like_2"/>
    <property type="match status" value="1"/>
</dbReference>